<reference evidence="2 3" key="1">
    <citation type="submission" date="2014-04" db="EMBL/GenBank/DDBJ databases">
        <authorList>
            <consortium name="DOE Joint Genome Institute"/>
            <person name="Kuo A."/>
            <person name="Kohler A."/>
            <person name="Jargeat P."/>
            <person name="Nagy L.G."/>
            <person name="Floudas D."/>
            <person name="Copeland A."/>
            <person name="Barry K.W."/>
            <person name="Cichocki N."/>
            <person name="Veneault-Fourrey C."/>
            <person name="LaButti K."/>
            <person name="Lindquist E.A."/>
            <person name="Lipzen A."/>
            <person name="Lundell T."/>
            <person name="Morin E."/>
            <person name="Murat C."/>
            <person name="Sun H."/>
            <person name="Tunlid A."/>
            <person name="Henrissat B."/>
            <person name="Grigoriev I.V."/>
            <person name="Hibbett D.S."/>
            <person name="Martin F."/>
            <person name="Nordberg H.P."/>
            <person name="Cantor M.N."/>
            <person name="Hua S.X."/>
        </authorList>
    </citation>
    <scope>NUCLEOTIDE SEQUENCE [LARGE SCALE GENOMIC DNA]</scope>
    <source>
        <strain evidence="2 3">Ve08.2h10</strain>
    </source>
</reference>
<gene>
    <name evidence="2" type="ORF">PAXRUDRAFT_153649</name>
</gene>
<dbReference type="EMBL" id="KN825618">
    <property type="protein sequence ID" value="KIK82555.1"/>
    <property type="molecule type" value="Genomic_DNA"/>
</dbReference>
<dbReference type="HOGENOM" id="CLU_208067_0_0_1"/>
<evidence type="ECO:0000313" key="2">
    <source>
        <dbReference type="EMBL" id="KIK82555.1"/>
    </source>
</evidence>
<name>A0A0D0DRU9_9AGAM</name>
<dbReference type="InParanoid" id="A0A0D0DRU9"/>
<sequence length="63" mass="7113">MIGWAKSQTLQKQILSENQEDAVADAVSTYREEQQKPAEDRKSLQTVFERSREGGEAKMGMPV</sequence>
<accession>A0A0D0DRU9</accession>
<feature type="compositionally biased region" description="Basic and acidic residues" evidence="1">
    <location>
        <begin position="30"/>
        <end position="56"/>
    </location>
</feature>
<proteinExistence type="predicted"/>
<keyword evidence="3" id="KW-1185">Reference proteome</keyword>
<evidence type="ECO:0000313" key="3">
    <source>
        <dbReference type="Proteomes" id="UP000054538"/>
    </source>
</evidence>
<protein>
    <submittedName>
        <fullName evidence="2">Uncharacterized protein</fullName>
    </submittedName>
</protein>
<reference evidence="3" key="2">
    <citation type="submission" date="2015-01" db="EMBL/GenBank/DDBJ databases">
        <title>Evolutionary Origins and Diversification of the Mycorrhizal Mutualists.</title>
        <authorList>
            <consortium name="DOE Joint Genome Institute"/>
            <consortium name="Mycorrhizal Genomics Consortium"/>
            <person name="Kohler A."/>
            <person name="Kuo A."/>
            <person name="Nagy L.G."/>
            <person name="Floudas D."/>
            <person name="Copeland A."/>
            <person name="Barry K.W."/>
            <person name="Cichocki N."/>
            <person name="Veneault-Fourrey C."/>
            <person name="LaButti K."/>
            <person name="Lindquist E.A."/>
            <person name="Lipzen A."/>
            <person name="Lundell T."/>
            <person name="Morin E."/>
            <person name="Murat C."/>
            <person name="Riley R."/>
            <person name="Ohm R."/>
            <person name="Sun H."/>
            <person name="Tunlid A."/>
            <person name="Henrissat B."/>
            <person name="Grigoriev I.V."/>
            <person name="Hibbett D.S."/>
            <person name="Martin F."/>
        </authorList>
    </citation>
    <scope>NUCLEOTIDE SEQUENCE [LARGE SCALE GENOMIC DNA]</scope>
    <source>
        <strain evidence="3">Ve08.2h10</strain>
    </source>
</reference>
<feature type="region of interest" description="Disordered" evidence="1">
    <location>
        <begin position="29"/>
        <end position="63"/>
    </location>
</feature>
<dbReference type="AlphaFoldDB" id="A0A0D0DRU9"/>
<organism evidence="2 3">
    <name type="scientific">Paxillus rubicundulus Ve08.2h10</name>
    <dbReference type="NCBI Taxonomy" id="930991"/>
    <lineage>
        <taxon>Eukaryota</taxon>
        <taxon>Fungi</taxon>
        <taxon>Dikarya</taxon>
        <taxon>Basidiomycota</taxon>
        <taxon>Agaricomycotina</taxon>
        <taxon>Agaricomycetes</taxon>
        <taxon>Agaricomycetidae</taxon>
        <taxon>Boletales</taxon>
        <taxon>Paxilineae</taxon>
        <taxon>Paxillaceae</taxon>
        <taxon>Paxillus</taxon>
    </lineage>
</organism>
<dbReference type="Proteomes" id="UP000054538">
    <property type="component" value="Unassembled WGS sequence"/>
</dbReference>
<evidence type="ECO:0000256" key="1">
    <source>
        <dbReference type="SAM" id="MobiDB-lite"/>
    </source>
</evidence>